<dbReference type="AlphaFoldDB" id="A0A8X8X089"/>
<keyword evidence="2" id="KW-1185">Reference proteome</keyword>
<reference evidence="1" key="2">
    <citation type="submission" date="2020-08" db="EMBL/GenBank/DDBJ databases">
        <title>Plant Genome Project.</title>
        <authorList>
            <person name="Zhang R.-G."/>
        </authorList>
    </citation>
    <scope>NUCLEOTIDE SEQUENCE</scope>
    <source>
        <strain evidence="1">Huo1</strain>
        <tissue evidence="1">Leaf</tissue>
    </source>
</reference>
<comment type="caution">
    <text evidence="1">The sequence shown here is derived from an EMBL/GenBank/DDBJ whole genome shotgun (WGS) entry which is preliminary data.</text>
</comment>
<organism evidence="1">
    <name type="scientific">Salvia splendens</name>
    <name type="common">Scarlet sage</name>
    <dbReference type="NCBI Taxonomy" id="180675"/>
    <lineage>
        <taxon>Eukaryota</taxon>
        <taxon>Viridiplantae</taxon>
        <taxon>Streptophyta</taxon>
        <taxon>Embryophyta</taxon>
        <taxon>Tracheophyta</taxon>
        <taxon>Spermatophyta</taxon>
        <taxon>Magnoliopsida</taxon>
        <taxon>eudicotyledons</taxon>
        <taxon>Gunneridae</taxon>
        <taxon>Pentapetalae</taxon>
        <taxon>asterids</taxon>
        <taxon>lamiids</taxon>
        <taxon>Lamiales</taxon>
        <taxon>Lamiaceae</taxon>
        <taxon>Nepetoideae</taxon>
        <taxon>Mentheae</taxon>
        <taxon>Salviinae</taxon>
        <taxon>Salvia</taxon>
        <taxon>Salvia subgen. Calosphace</taxon>
        <taxon>core Calosphace</taxon>
    </lineage>
</organism>
<dbReference type="PANTHER" id="PTHR46250">
    <property type="entry name" value="MYB/SANT-LIKE DNA-BINDING DOMAIN PROTEIN-RELATED"/>
    <property type="match status" value="1"/>
</dbReference>
<proteinExistence type="predicted"/>
<evidence type="ECO:0000313" key="2">
    <source>
        <dbReference type="Proteomes" id="UP000298416"/>
    </source>
</evidence>
<sequence length="460" mass="52791">MVDFQGILNQRIWTDREEEVLLTTLKDLVVQGWKSDHGFRGGYLLKLEGALHREFPATDLKVYPDIISNVSAWKKSYYTLEYILKQSGVAFNLNEDHKIDCDDQQGAEIVRNDGYARFMRAQSWPYFDDWKQIFAASFLCTVLRKRGLRPQQPKSERTRRIWTDREEGVLLATLKELVAQGWKSDNGFHAGYLVRLEEALRREFPTTDLKVNPNIILKVSAWKKSYYSLQQILNLSGVGFNLNEDHKIDCDDQQWAEIVKKDGNARFMRGKSWPYFDDWKEIFGKDRANGEGAEDIMDAVNNICSQENLGGLGEGNNYNACFGDFFIPNQVSDQQSPIADSDGVFSDARETITQKTSTKKRKAVGEMDDGLVEMLGKMHDATNDRLQCLASRIGYEFDLTKARKEVFDLVELVPGLSIRQQFAVCGFILDKVERLDFFMGLREAAKEEYVLMVLEQLSPK</sequence>
<evidence type="ECO:0008006" key="3">
    <source>
        <dbReference type="Google" id="ProtNLM"/>
    </source>
</evidence>
<accession>A0A8X8X089</accession>
<name>A0A8X8X089_SALSN</name>
<dbReference type="EMBL" id="PNBA02000013">
    <property type="protein sequence ID" value="KAG6403475.1"/>
    <property type="molecule type" value="Genomic_DNA"/>
</dbReference>
<gene>
    <name evidence="1" type="ORF">SASPL_135697</name>
</gene>
<evidence type="ECO:0000313" key="1">
    <source>
        <dbReference type="EMBL" id="KAG6403475.1"/>
    </source>
</evidence>
<protein>
    <recommendedName>
        <fullName evidence="3">Myb/SANT-like domain-containing protein</fullName>
    </recommendedName>
</protein>
<reference evidence="1" key="1">
    <citation type="submission" date="2018-01" db="EMBL/GenBank/DDBJ databases">
        <authorList>
            <person name="Mao J.F."/>
        </authorList>
    </citation>
    <scope>NUCLEOTIDE SEQUENCE</scope>
    <source>
        <strain evidence="1">Huo1</strain>
        <tissue evidence="1">Leaf</tissue>
    </source>
</reference>
<dbReference type="Proteomes" id="UP000298416">
    <property type="component" value="Unassembled WGS sequence"/>
</dbReference>